<keyword evidence="2 5" id="KW-0812">Transmembrane</keyword>
<dbReference type="Proteomes" id="UP000076584">
    <property type="component" value="Unassembled WGS sequence"/>
</dbReference>
<feature type="transmembrane region" description="Helical" evidence="5">
    <location>
        <begin position="129"/>
        <end position="151"/>
    </location>
</feature>
<feature type="transmembrane region" description="Helical" evidence="5">
    <location>
        <begin position="177"/>
        <end position="200"/>
    </location>
</feature>
<keyword evidence="3 5" id="KW-1133">Transmembrane helix</keyword>
<dbReference type="PANTHER" id="PTHR23502:SF60">
    <property type="entry name" value="MAJOR FACILITATOR SUPERFAMILY (MFS) PROFILE DOMAIN-CONTAINING PROTEIN-RELATED"/>
    <property type="match status" value="1"/>
</dbReference>
<dbReference type="PANTHER" id="PTHR23502">
    <property type="entry name" value="MAJOR FACILITATOR SUPERFAMILY"/>
    <property type="match status" value="1"/>
</dbReference>
<feature type="transmembrane region" description="Helical" evidence="5">
    <location>
        <begin position="101"/>
        <end position="122"/>
    </location>
</feature>
<reference evidence="6 7" key="1">
    <citation type="submission" date="2015-06" db="EMBL/GenBank/DDBJ databases">
        <title>Survival trade-offs in plant roots during colonization by closely related pathogenic and mutualistic fungi.</title>
        <authorList>
            <person name="Hacquard S."/>
            <person name="Kracher B."/>
            <person name="Hiruma K."/>
            <person name="Weinman A."/>
            <person name="Muench P."/>
            <person name="Garrido Oter R."/>
            <person name="Ver Loren van Themaat E."/>
            <person name="Dallerey J.-F."/>
            <person name="Damm U."/>
            <person name="Henrissat B."/>
            <person name="Lespinet O."/>
            <person name="Thon M."/>
            <person name="Kemen E."/>
            <person name="McHardy A.C."/>
            <person name="Schulze-Lefert P."/>
            <person name="O'Connell R.J."/>
        </authorList>
    </citation>
    <scope>NUCLEOTIDE SEQUENCE [LARGE SCALE GENOMIC DNA]</scope>
    <source>
        <strain evidence="6 7">MAFF 238704</strain>
    </source>
</reference>
<name>A0A162PDG5_COLIC</name>
<keyword evidence="4 5" id="KW-0472">Membrane</keyword>
<evidence type="ECO:0000256" key="2">
    <source>
        <dbReference type="ARBA" id="ARBA00022692"/>
    </source>
</evidence>
<proteinExistence type="predicted"/>
<comment type="subcellular location">
    <subcellularLocation>
        <location evidence="1">Membrane</location>
        <topology evidence="1">Multi-pass membrane protein</topology>
    </subcellularLocation>
</comment>
<dbReference type="InterPro" id="IPR036259">
    <property type="entry name" value="MFS_trans_sf"/>
</dbReference>
<evidence type="ECO:0000256" key="3">
    <source>
        <dbReference type="ARBA" id="ARBA00022989"/>
    </source>
</evidence>
<comment type="caution">
    <text evidence="6">The sequence shown here is derived from an EMBL/GenBank/DDBJ whole genome shotgun (WGS) entry which is preliminary data.</text>
</comment>
<evidence type="ECO:0000256" key="4">
    <source>
        <dbReference type="ARBA" id="ARBA00023136"/>
    </source>
</evidence>
<gene>
    <name evidence="6" type="ORF">CI238_02205</name>
</gene>
<organism evidence="6 7">
    <name type="scientific">Colletotrichum incanum</name>
    <name type="common">Soybean anthracnose fungus</name>
    <dbReference type="NCBI Taxonomy" id="1573173"/>
    <lineage>
        <taxon>Eukaryota</taxon>
        <taxon>Fungi</taxon>
        <taxon>Dikarya</taxon>
        <taxon>Ascomycota</taxon>
        <taxon>Pezizomycotina</taxon>
        <taxon>Sordariomycetes</taxon>
        <taxon>Hypocreomycetidae</taxon>
        <taxon>Glomerellales</taxon>
        <taxon>Glomerellaceae</taxon>
        <taxon>Colletotrichum</taxon>
        <taxon>Colletotrichum spaethianum species complex</taxon>
    </lineage>
</organism>
<feature type="transmembrane region" description="Helical" evidence="5">
    <location>
        <begin position="34"/>
        <end position="52"/>
    </location>
</feature>
<dbReference type="AlphaFoldDB" id="A0A162PDG5"/>
<evidence type="ECO:0000256" key="1">
    <source>
        <dbReference type="ARBA" id="ARBA00004141"/>
    </source>
</evidence>
<evidence type="ECO:0000256" key="5">
    <source>
        <dbReference type="SAM" id="Phobius"/>
    </source>
</evidence>
<feature type="transmembrane region" description="Helical" evidence="5">
    <location>
        <begin position="73"/>
        <end position="95"/>
    </location>
</feature>
<evidence type="ECO:0000313" key="7">
    <source>
        <dbReference type="Proteomes" id="UP000076584"/>
    </source>
</evidence>
<dbReference type="EMBL" id="LFIW01000342">
    <property type="protein sequence ID" value="KZL87021.1"/>
    <property type="molecule type" value="Genomic_DNA"/>
</dbReference>
<keyword evidence="7" id="KW-1185">Reference proteome</keyword>
<dbReference type="SUPFAM" id="SSF103473">
    <property type="entry name" value="MFS general substrate transporter"/>
    <property type="match status" value="1"/>
</dbReference>
<dbReference type="GO" id="GO:0005886">
    <property type="term" value="C:plasma membrane"/>
    <property type="evidence" value="ECO:0007669"/>
    <property type="project" value="TreeGrafter"/>
</dbReference>
<dbReference type="GO" id="GO:0022857">
    <property type="term" value="F:transmembrane transporter activity"/>
    <property type="evidence" value="ECO:0007669"/>
    <property type="project" value="TreeGrafter"/>
</dbReference>
<evidence type="ECO:0000313" key="6">
    <source>
        <dbReference type="EMBL" id="KZL87021.1"/>
    </source>
</evidence>
<sequence>MALYNAFLYGNTQILCADFKDHYNQSVQIVGLNYISNGISSGLAIVIYTTTFDHIYRAISKRNGGQGKPYFRIPVMVPGTLLLDVGLFSYCWLFSVRSRPTSGCAMFVAGVTVCTSSVNTYIIDTYGQYSASVIAAISILRCLAGFTFPMFPPTCWPNYTGYSSGANFTHRYDRFGYSWAATVLSHIALGIGLSAVGLLWQFGSYLKQRSPYPNAKKVTEHRTD</sequence>
<protein>
    <submittedName>
        <fullName evidence="6">Polyamine transporter 3</fullName>
    </submittedName>
</protein>
<accession>A0A162PDG5</accession>